<evidence type="ECO:0000256" key="2">
    <source>
        <dbReference type="ARBA" id="ARBA00022737"/>
    </source>
</evidence>
<dbReference type="InterPro" id="IPR001565">
    <property type="entry name" value="Synaptotagmin"/>
</dbReference>
<dbReference type="GO" id="GO:0046872">
    <property type="term" value="F:metal ion binding"/>
    <property type="evidence" value="ECO:0007669"/>
    <property type="project" value="UniProtKB-KW"/>
</dbReference>
<dbReference type="InterPro" id="IPR043566">
    <property type="entry name" value="Rabphilin/DOC2/Noc2"/>
</dbReference>
<sequence>MTQRKGEKTTISIQEHMAIDVCPGPIQPIKQISDYFPRYPRGFPLTAPPALSRTGSLRSTAASQKSEGPAADLRQDEEDLDQAFGATALVSSKKEEEPDMEGYDSDDSNACFSYGTLFFLSASVSQGLKPMDHNGLSDPYVKLHLLPGASKVCLISVCDEDKFRHNEFIGETRIPLKKLKPNQTKNFSNCLEKQLPIDKTDNKSLEERGRIMISLKYSSQKCGLVVGIIRCAHLAAMDANGFSDPYVKTYLKPDENKKSKHKTAVKKKTLNPEFNEEFFYEIKYADLSKKTLEVTVWDYDIGKSNDFIGGVSLGINANGERLKHWFDCLKNKDKKIERWHTLTNELPGSGYND</sequence>
<dbReference type="PANTHER" id="PTHR45729">
    <property type="entry name" value="RABPHILIN, ISOFORM A"/>
    <property type="match status" value="1"/>
</dbReference>
<reference evidence="5" key="1">
    <citation type="submission" date="2021-02" db="EMBL/GenBank/DDBJ databases">
        <title>Comparative genomics reveals that relaxation of natural selection precedes convergent phenotypic evolution of cavefish.</title>
        <authorList>
            <person name="Peng Z."/>
        </authorList>
    </citation>
    <scope>NUCLEOTIDE SEQUENCE</scope>
    <source>
        <tissue evidence="5">Muscle</tissue>
    </source>
</reference>
<feature type="region of interest" description="Disordered" evidence="3">
    <location>
        <begin position="46"/>
        <end position="75"/>
    </location>
</feature>
<keyword evidence="6" id="KW-1185">Reference proteome</keyword>
<dbReference type="SUPFAM" id="SSF49562">
    <property type="entry name" value="C2 domain (Calcium/lipid-binding domain, CaLB)"/>
    <property type="match status" value="2"/>
</dbReference>
<dbReference type="AlphaFoldDB" id="A0A9W7X235"/>
<organism evidence="5 6">
    <name type="scientific">Triplophysa rosa</name>
    <name type="common">Cave loach</name>
    <dbReference type="NCBI Taxonomy" id="992332"/>
    <lineage>
        <taxon>Eukaryota</taxon>
        <taxon>Metazoa</taxon>
        <taxon>Chordata</taxon>
        <taxon>Craniata</taxon>
        <taxon>Vertebrata</taxon>
        <taxon>Euteleostomi</taxon>
        <taxon>Actinopterygii</taxon>
        <taxon>Neopterygii</taxon>
        <taxon>Teleostei</taxon>
        <taxon>Ostariophysi</taxon>
        <taxon>Cypriniformes</taxon>
        <taxon>Nemacheilidae</taxon>
        <taxon>Triplophysa</taxon>
    </lineage>
</organism>
<feature type="domain" description="C2" evidence="4">
    <location>
        <begin position="207"/>
        <end position="340"/>
    </location>
</feature>
<dbReference type="Gene3D" id="2.60.40.150">
    <property type="entry name" value="C2 domain"/>
    <property type="match status" value="2"/>
</dbReference>
<dbReference type="PRINTS" id="PR00360">
    <property type="entry name" value="C2DOMAIN"/>
</dbReference>
<dbReference type="GO" id="GO:0016020">
    <property type="term" value="C:membrane"/>
    <property type="evidence" value="ECO:0007669"/>
    <property type="project" value="InterPro"/>
</dbReference>
<dbReference type="GO" id="GO:0006887">
    <property type="term" value="P:exocytosis"/>
    <property type="evidence" value="ECO:0007669"/>
    <property type="project" value="TreeGrafter"/>
</dbReference>
<dbReference type="GO" id="GO:0017158">
    <property type="term" value="P:regulation of calcium ion-dependent exocytosis"/>
    <property type="evidence" value="ECO:0007669"/>
    <property type="project" value="TreeGrafter"/>
</dbReference>
<dbReference type="PRINTS" id="PR00399">
    <property type="entry name" value="SYNAPTOTAGMN"/>
</dbReference>
<keyword evidence="1" id="KW-0479">Metal-binding</keyword>
<dbReference type="FunFam" id="2.60.40.150:FF:000032">
    <property type="entry name" value="Double c2-like domain-containing"/>
    <property type="match status" value="1"/>
</dbReference>
<evidence type="ECO:0000313" key="5">
    <source>
        <dbReference type="EMBL" id="KAI7812364.1"/>
    </source>
</evidence>
<dbReference type="GO" id="GO:0098793">
    <property type="term" value="C:presynapse"/>
    <property type="evidence" value="ECO:0007669"/>
    <property type="project" value="GOC"/>
</dbReference>
<accession>A0A9W7X235</accession>
<proteinExistence type="predicted"/>
<keyword evidence="2" id="KW-0677">Repeat</keyword>
<dbReference type="GO" id="GO:0061669">
    <property type="term" value="P:spontaneous neurotransmitter secretion"/>
    <property type="evidence" value="ECO:0007669"/>
    <property type="project" value="TreeGrafter"/>
</dbReference>
<dbReference type="EMBL" id="JAFHDT010000002">
    <property type="protein sequence ID" value="KAI7812364.1"/>
    <property type="molecule type" value="Genomic_DNA"/>
</dbReference>
<dbReference type="InterPro" id="IPR000008">
    <property type="entry name" value="C2_dom"/>
</dbReference>
<evidence type="ECO:0000256" key="1">
    <source>
        <dbReference type="ARBA" id="ARBA00022723"/>
    </source>
</evidence>
<evidence type="ECO:0000259" key="4">
    <source>
        <dbReference type="PROSITE" id="PS50004"/>
    </source>
</evidence>
<name>A0A9W7X235_TRIRA</name>
<dbReference type="Proteomes" id="UP001059041">
    <property type="component" value="Linkage Group LG2"/>
</dbReference>
<comment type="caution">
    <text evidence="5">The sequence shown here is derived from an EMBL/GenBank/DDBJ whole genome shotgun (WGS) entry which is preliminary data.</text>
</comment>
<dbReference type="SMART" id="SM00239">
    <property type="entry name" value="C2"/>
    <property type="match status" value="1"/>
</dbReference>
<evidence type="ECO:0000256" key="3">
    <source>
        <dbReference type="SAM" id="MobiDB-lite"/>
    </source>
</evidence>
<dbReference type="CDD" id="cd08384">
    <property type="entry name" value="C2B_Rabphilin_Doc2"/>
    <property type="match status" value="1"/>
</dbReference>
<dbReference type="PROSITE" id="PS50004">
    <property type="entry name" value="C2"/>
    <property type="match status" value="1"/>
</dbReference>
<dbReference type="Pfam" id="PF00168">
    <property type="entry name" value="C2"/>
    <property type="match status" value="3"/>
</dbReference>
<dbReference type="PANTHER" id="PTHR45729:SF9">
    <property type="entry name" value="DOUBLE C2-LIKE DOMAIN-CONTAINING PROTEIN BETA"/>
    <property type="match status" value="1"/>
</dbReference>
<feature type="compositionally biased region" description="Polar residues" evidence="3">
    <location>
        <begin position="53"/>
        <end position="66"/>
    </location>
</feature>
<protein>
    <submittedName>
        <fullName evidence="5">Double C2-like domain-containing protein beta</fullName>
    </submittedName>
</protein>
<evidence type="ECO:0000313" key="6">
    <source>
        <dbReference type="Proteomes" id="UP001059041"/>
    </source>
</evidence>
<gene>
    <name evidence="5" type="ORF">IRJ41_000315</name>
</gene>
<dbReference type="InterPro" id="IPR035892">
    <property type="entry name" value="C2_domain_sf"/>
</dbReference>